<sequence>MLTFVDLVNVIEYLPIIEALKFPTVSKKCEAACLGSTIVPLTCKSYRELQLFITKFRNMKIVRAPFGVISMLDAEVLSHFQSVEISDFHYNSNYAILKALPHFVREKLNVEIQRVDENKLNNLEKLFVHASYFKQIKNVRFPHLKFLKLEDVDLENISQLNGLNEFCPKCKIYATIYLGNELANEKTKAKLATVVSKYHHIVNFSIFGGGYLDSPMGTQDIKLFDLSQDDFTALHTYFNLSFTDTLKMSCLKLLKSPVDLRAVEFNEFVIDTDDKKRVLLPKGVKRVIVEKEMENVFENVLIDNFEELHELQKIVTYGDLKMPLKYESIETVKMCRKERDRESEVWWYRDILKMVGWYNIFSLLFIVLFAPQLTLFLKLVKFHNIGNSLFLLMNNMSLAVMKATAENIDIKEFILFVFYSLFSFEMTFFIFVQDFYSPSTLFQVVISLVSGITLSILPFSEEFMVLGYSNELLSKLVRARCRTIMLPKCLASTFVEVFLNIKRSSLWRKVLLLTILSAFLALEMSYCFLALYPLSVFHYINTTLLVLPLLHIVAS</sequence>
<feature type="transmembrane region" description="Helical" evidence="1">
    <location>
        <begin position="439"/>
        <end position="459"/>
    </location>
</feature>
<feature type="transmembrane region" description="Helical" evidence="1">
    <location>
        <begin position="356"/>
        <end position="376"/>
    </location>
</feature>
<dbReference type="KEGG" id="eiv:EIN_093510"/>
<keyword evidence="1" id="KW-1133">Transmembrane helix</keyword>
<feature type="transmembrane region" description="Helical" evidence="1">
    <location>
        <begin position="510"/>
        <end position="531"/>
    </location>
</feature>
<organism evidence="2 3">
    <name type="scientific">Entamoeba invadens IP1</name>
    <dbReference type="NCBI Taxonomy" id="370355"/>
    <lineage>
        <taxon>Eukaryota</taxon>
        <taxon>Amoebozoa</taxon>
        <taxon>Evosea</taxon>
        <taxon>Archamoebae</taxon>
        <taxon>Mastigamoebida</taxon>
        <taxon>Entamoebidae</taxon>
        <taxon>Entamoeba</taxon>
    </lineage>
</organism>
<keyword evidence="1" id="KW-0812">Transmembrane</keyword>
<dbReference type="RefSeq" id="XP_004253965.1">
    <property type="nucleotide sequence ID" value="XM_004253917.1"/>
</dbReference>
<keyword evidence="3" id="KW-1185">Reference proteome</keyword>
<accession>A0A0A1TZY8</accession>
<reference evidence="2 3" key="1">
    <citation type="submission" date="2012-10" db="EMBL/GenBank/DDBJ databases">
        <authorList>
            <person name="Zafar N."/>
            <person name="Inman J."/>
            <person name="Hall N."/>
            <person name="Lorenzi H."/>
            <person name="Caler E."/>
        </authorList>
    </citation>
    <scope>NUCLEOTIDE SEQUENCE [LARGE SCALE GENOMIC DNA]</scope>
    <source>
        <strain evidence="2 3">IP1</strain>
    </source>
</reference>
<proteinExistence type="predicted"/>
<dbReference type="AlphaFoldDB" id="A0A0A1TZY8"/>
<dbReference type="Proteomes" id="UP000014680">
    <property type="component" value="Unassembled WGS sequence"/>
</dbReference>
<dbReference type="GeneID" id="14886407"/>
<evidence type="ECO:0000256" key="1">
    <source>
        <dbReference type="SAM" id="Phobius"/>
    </source>
</evidence>
<keyword evidence="1" id="KW-0472">Membrane</keyword>
<name>A0A0A1TZY8_ENTIV</name>
<evidence type="ECO:0000313" key="2">
    <source>
        <dbReference type="EMBL" id="ELP87194.1"/>
    </source>
</evidence>
<dbReference type="VEuPathDB" id="AmoebaDB:EIN_093510"/>
<gene>
    <name evidence="2" type="ORF">EIN_093510</name>
</gene>
<evidence type="ECO:0000313" key="3">
    <source>
        <dbReference type="Proteomes" id="UP000014680"/>
    </source>
</evidence>
<protein>
    <submittedName>
        <fullName evidence="2">Uncharacterized protein</fullName>
    </submittedName>
</protein>
<feature type="transmembrane region" description="Helical" evidence="1">
    <location>
        <begin position="537"/>
        <end position="554"/>
    </location>
</feature>
<dbReference type="EMBL" id="KB206860">
    <property type="protein sequence ID" value="ELP87194.1"/>
    <property type="molecule type" value="Genomic_DNA"/>
</dbReference>
<feature type="transmembrane region" description="Helical" evidence="1">
    <location>
        <begin position="413"/>
        <end position="433"/>
    </location>
</feature>